<accession>A0AAV0DR53</accession>
<dbReference type="EMBL" id="CAMAPF010000135">
    <property type="protein sequence ID" value="CAH9106350.1"/>
    <property type="molecule type" value="Genomic_DNA"/>
</dbReference>
<dbReference type="Proteomes" id="UP001152523">
    <property type="component" value="Unassembled WGS sequence"/>
</dbReference>
<name>A0AAV0DR53_9ASTE</name>
<reference evidence="1" key="1">
    <citation type="submission" date="2022-07" db="EMBL/GenBank/DDBJ databases">
        <authorList>
            <person name="Macas J."/>
            <person name="Novak P."/>
            <person name="Neumann P."/>
        </authorList>
    </citation>
    <scope>NUCLEOTIDE SEQUENCE</scope>
</reference>
<protein>
    <submittedName>
        <fullName evidence="1">Uncharacterized protein</fullName>
    </submittedName>
</protein>
<dbReference type="GO" id="GO:0045332">
    <property type="term" value="P:phospholipid translocation"/>
    <property type="evidence" value="ECO:0007669"/>
    <property type="project" value="TreeGrafter"/>
</dbReference>
<evidence type="ECO:0000313" key="1">
    <source>
        <dbReference type="EMBL" id="CAH9106350.1"/>
    </source>
</evidence>
<dbReference type="SUPFAM" id="SSF56784">
    <property type="entry name" value="HAD-like"/>
    <property type="match status" value="1"/>
</dbReference>
<organism evidence="1 2">
    <name type="scientific">Cuscuta epithymum</name>
    <dbReference type="NCBI Taxonomy" id="186058"/>
    <lineage>
        <taxon>Eukaryota</taxon>
        <taxon>Viridiplantae</taxon>
        <taxon>Streptophyta</taxon>
        <taxon>Embryophyta</taxon>
        <taxon>Tracheophyta</taxon>
        <taxon>Spermatophyta</taxon>
        <taxon>Magnoliopsida</taxon>
        <taxon>eudicotyledons</taxon>
        <taxon>Gunneridae</taxon>
        <taxon>Pentapetalae</taxon>
        <taxon>asterids</taxon>
        <taxon>lamiids</taxon>
        <taxon>Solanales</taxon>
        <taxon>Convolvulaceae</taxon>
        <taxon>Cuscuteae</taxon>
        <taxon>Cuscuta</taxon>
        <taxon>Cuscuta subgen. Cuscuta</taxon>
    </lineage>
</organism>
<evidence type="ECO:0000313" key="2">
    <source>
        <dbReference type="Proteomes" id="UP001152523"/>
    </source>
</evidence>
<dbReference type="GO" id="GO:0140326">
    <property type="term" value="F:ATPase-coupled intramembrane lipid transporter activity"/>
    <property type="evidence" value="ECO:0007669"/>
    <property type="project" value="TreeGrafter"/>
</dbReference>
<proteinExistence type="predicted"/>
<dbReference type="PANTHER" id="PTHR24092:SF175">
    <property type="entry name" value="PHOSPHOLIPID-TRANSPORTING ATPASE"/>
    <property type="match status" value="1"/>
</dbReference>
<dbReference type="InterPro" id="IPR023214">
    <property type="entry name" value="HAD_sf"/>
</dbReference>
<dbReference type="InterPro" id="IPR036412">
    <property type="entry name" value="HAD-like_sf"/>
</dbReference>
<gene>
    <name evidence="1" type="ORF">CEPIT_LOCUS17551</name>
</gene>
<keyword evidence="2" id="KW-1185">Reference proteome</keyword>
<dbReference type="PANTHER" id="PTHR24092">
    <property type="entry name" value="PROBABLE PHOSPHOLIPID-TRANSPORTING ATPASE"/>
    <property type="match status" value="1"/>
</dbReference>
<dbReference type="GO" id="GO:0005886">
    <property type="term" value="C:plasma membrane"/>
    <property type="evidence" value="ECO:0007669"/>
    <property type="project" value="TreeGrafter"/>
</dbReference>
<sequence>MFSKRFHLAQLRISSMVPECINKLTVAAIKFWVLFGDKMETAINIGYACSLPRPGMKLMLTTLDSPQKITLESQEEKDGGDLRRVTTQVNDGMCRIESSTELVGLIIDGTELSFALRECMKKLFLDLALKCASVICCLSTPKQKALMSDKLSLTLSLLSFPILFVKES</sequence>
<dbReference type="Gene3D" id="3.40.50.1000">
    <property type="entry name" value="HAD superfamily/HAD-like"/>
    <property type="match status" value="1"/>
</dbReference>
<dbReference type="AlphaFoldDB" id="A0AAV0DR53"/>
<comment type="caution">
    <text evidence="1">The sequence shown here is derived from an EMBL/GenBank/DDBJ whole genome shotgun (WGS) entry which is preliminary data.</text>
</comment>